<evidence type="ECO:0000313" key="3">
    <source>
        <dbReference type="Proteomes" id="UP001175228"/>
    </source>
</evidence>
<protein>
    <recommendedName>
        <fullName evidence="4">Heterokaryon incompatibility domain-containing protein</fullName>
    </recommendedName>
</protein>
<keyword evidence="3" id="KW-1185">Reference proteome</keyword>
<accession>A0AA39QCQ4</accession>
<dbReference type="Proteomes" id="UP001175228">
    <property type="component" value="Unassembled WGS sequence"/>
</dbReference>
<feature type="signal peptide" evidence="1">
    <location>
        <begin position="1"/>
        <end position="26"/>
    </location>
</feature>
<feature type="chain" id="PRO_5041336976" description="Heterokaryon incompatibility domain-containing protein" evidence="1">
    <location>
        <begin position="27"/>
        <end position="563"/>
    </location>
</feature>
<evidence type="ECO:0000313" key="2">
    <source>
        <dbReference type="EMBL" id="KAK0499294.1"/>
    </source>
</evidence>
<evidence type="ECO:0008006" key="4">
    <source>
        <dbReference type="Google" id="ProtNLM"/>
    </source>
</evidence>
<gene>
    <name evidence="2" type="ORF">EDD18DRAFT_1440940</name>
</gene>
<dbReference type="AlphaFoldDB" id="A0AA39QCQ4"/>
<sequence>MWILVHAMVLGSMFCFLILLLLEGKSDNLWEQASDYEDEEDCSSGYDTYGRIVTPLEVTLTSLTETGLDESTIPVLNQRTFMGTKVISSSLADTLCIDLSINGMLKELNTALGTSYNLDSVNSILEPYITQNVDFGTAYAYLWPYWDEILKIVHKLRTQEAEDKEMQQNVLMDGKITNCHVPPRRVWDLCANWVVPCWMRSWLAEGELWAISHAWVDEKERVDVMTSINRCEWPVPMLKDANLDLIRIEMLNIRQEGGNNEHLRLKEWELDMPTIGSVYEHADRGVYYFNGLGRPLHLTLGYFESDRCWFRHAWMLQEMMIFPIIAGVTGKDVVDTQIQRRFDEELKSLQKRPGFMSVLHYVSDMQNWVSTKPLDKITGLVYPLRPFVIPIYDPKQSPEESWEVLMDVMGFHYQMQLLFHYPEPGDGKKCWRPSWLQVMSQRIVFPRYHFIDNMFPTKDLDMDSYIGYCIRSANVCGLGEVPNEPMPQQGEVDFNDDNGAPCTLKIIADHMHPIPNGIYTLLGSQGRMLDQDHWVVGKIRQDGKFEKWTVNDGSDYVFMYYII</sequence>
<name>A0AA39QCQ4_9AGAR</name>
<reference evidence="2" key="1">
    <citation type="submission" date="2023-06" db="EMBL/GenBank/DDBJ databases">
        <authorList>
            <consortium name="Lawrence Berkeley National Laboratory"/>
            <person name="Ahrendt S."/>
            <person name="Sahu N."/>
            <person name="Indic B."/>
            <person name="Wong-Bajracharya J."/>
            <person name="Merenyi Z."/>
            <person name="Ke H.-M."/>
            <person name="Monk M."/>
            <person name="Kocsube S."/>
            <person name="Drula E."/>
            <person name="Lipzen A."/>
            <person name="Balint B."/>
            <person name="Henrissat B."/>
            <person name="Andreopoulos B."/>
            <person name="Martin F.M."/>
            <person name="Harder C.B."/>
            <person name="Rigling D."/>
            <person name="Ford K.L."/>
            <person name="Foster G.D."/>
            <person name="Pangilinan J."/>
            <person name="Papanicolaou A."/>
            <person name="Barry K."/>
            <person name="LaButti K."/>
            <person name="Viragh M."/>
            <person name="Koriabine M."/>
            <person name="Yan M."/>
            <person name="Riley R."/>
            <person name="Champramary S."/>
            <person name="Plett K.L."/>
            <person name="Tsai I.J."/>
            <person name="Slot J."/>
            <person name="Sipos G."/>
            <person name="Plett J."/>
            <person name="Nagy L.G."/>
            <person name="Grigoriev I.V."/>
        </authorList>
    </citation>
    <scope>NUCLEOTIDE SEQUENCE</scope>
    <source>
        <strain evidence="2">HWK02</strain>
    </source>
</reference>
<organism evidence="2 3">
    <name type="scientific">Armillaria luteobubalina</name>
    <dbReference type="NCBI Taxonomy" id="153913"/>
    <lineage>
        <taxon>Eukaryota</taxon>
        <taxon>Fungi</taxon>
        <taxon>Dikarya</taxon>
        <taxon>Basidiomycota</taxon>
        <taxon>Agaricomycotina</taxon>
        <taxon>Agaricomycetes</taxon>
        <taxon>Agaricomycetidae</taxon>
        <taxon>Agaricales</taxon>
        <taxon>Marasmiineae</taxon>
        <taxon>Physalacriaceae</taxon>
        <taxon>Armillaria</taxon>
    </lineage>
</organism>
<keyword evidence="1" id="KW-0732">Signal</keyword>
<proteinExistence type="predicted"/>
<comment type="caution">
    <text evidence="2">The sequence shown here is derived from an EMBL/GenBank/DDBJ whole genome shotgun (WGS) entry which is preliminary data.</text>
</comment>
<dbReference type="EMBL" id="JAUEPU010000009">
    <property type="protein sequence ID" value="KAK0499294.1"/>
    <property type="molecule type" value="Genomic_DNA"/>
</dbReference>
<evidence type="ECO:0000256" key="1">
    <source>
        <dbReference type="SAM" id="SignalP"/>
    </source>
</evidence>